<dbReference type="AlphaFoldDB" id="A0AAW7Z0W1"/>
<reference evidence="1" key="1">
    <citation type="submission" date="2023-07" db="EMBL/GenBank/DDBJ databases">
        <title>Genome content predicts the carbon catabolic preferences of heterotrophic bacteria.</title>
        <authorList>
            <person name="Gralka M."/>
        </authorList>
    </citation>
    <scope>NUCLEOTIDE SEQUENCE</scope>
    <source>
        <strain evidence="1">F2M12</strain>
    </source>
</reference>
<dbReference type="RefSeq" id="WP_156454655.1">
    <property type="nucleotide sequence ID" value="NZ_CAXIBE010000011.1"/>
</dbReference>
<protein>
    <submittedName>
        <fullName evidence="1">Uncharacterized protein</fullName>
    </submittedName>
</protein>
<proteinExistence type="predicted"/>
<organism evidence="1 2">
    <name type="scientific">Alteromonas stellipolaris</name>
    <dbReference type="NCBI Taxonomy" id="233316"/>
    <lineage>
        <taxon>Bacteria</taxon>
        <taxon>Pseudomonadati</taxon>
        <taxon>Pseudomonadota</taxon>
        <taxon>Gammaproteobacteria</taxon>
        <taxon>Alteromonadales</taxon>
        <taxon>Alteromonadaceae</taxon>
        <taxon>Alteromonas/Salinimonas group</taxon>
        <taxon>Alteromonas</taxon>
    </lineage>
</organism>
<dbReference type="EMBL" id="JAUOQI010000003">
    <property type="protein sequence ID" value="MDO6576882.1"/>
    <property type="molecule type" value="Genomic_DNA"/>
</dbReference>
<evidence type="ECO:0000313" key="2">
    <source>
        <dbReference type="Proteomes" id="UP001170717"/>
    </source>
</evidence>
<sequence>MNLLLLLLTMSFLVPENGAGNVLSKEISQVSNDISIQYLASSNLEQASDKDELDDGAYFLSAFFASSIVPNTRFFTYTLPSDADYVAHPIRAPPHLS</sequence>
<gene>
    <name evidence="1" type="ORF">Q4527_05730</name>
</gene>
<dbReference type="GeneID" id="83259966"/>
<accession>A0AAW7Z0W1</accession>
<evidence type="ECO:0000313" key="1">
    <source>
        <dbReference type="EMBL" id="MDO6576882.1"/>
    </source>
</evidence>
<name>A0AAW7Z0W1_9ALTE</name>
<dbReference type="Proteomes" id="UP001170717">
    <property type="component" value="Unassembled WGS sequence"/>
</dbReference>
<comment type="caution">
    <text evidence="1">The sequence shown here is derived from an EMBL/GenBank/DDBJ whole genome shotgun (WGS) entry which is preliminary data.</text>
</comment>